<evidence type="ECO:0000256" key="3">
    <source>
        <dbReference type="ARBA" id="ARBA00022884"/>
    </source>
</evidence>
<evidence type="ECO:0000256" key="2">
    <source>
        <dbReference type="ARBA" id="ARBA00007077"/>
    </source>
</evidence>
<reference evidence="8" key="1">
    <citation type="submission" date="2021-11" db="EMBL/GenBank/DDBJ databases">
        <authorList>
            <consortium name="Genoscope - CEA"/>
            <person name="William W."/>
        </authorList>
    </citation>
    <scope>NUCLEOTIDE SEQUENCE</scope>
</reference>
<accession>A0A8J2SCC7</accession>
<feature type="compositionally biased region" description="Basic and acidic residues" evidence="6">
    <location>
        <begin position="49"/>
        <end position="64"/>
    </location>
</feature>
<evidence type="ECO:0000259" key="7">
    <source>
        <dbReference type="PROSITE" id="PS50102"/>
    </source>
</evidence>
<feature type="compositionally biased region" description="Basic residues" evidence="6">
    <location>
        <begin position="330"/>
        <end position="351"/>
    </location>
</feature>
<keyword evidence="3 5" id="KW-0694">RNA-binding</keyword>
<feature type="region of interest" description="Disordered" evidence="6">
    <location>
        <begin position="303"/>
        <end position="401"/>
    </location>
</feature>
<dbReference type="CDD" id="cd12394">
    <property type="entry name" value="RRM1_RBM34"/>
    <property type="match status" value="1"/>
</dbReference>
<comment type="subcellular location">
    <subcellularLocation>
        <location evidence="1">Nucleus</location>
        <location evidence="1">Nucleolus</location>
    </subcellularLocation>
</comment>
<feature type="compositionally biased region" description="Basic residues" evidence="6">
    <location>
        <begin position="381"/>
        <end position="401"/>
    </location>
</feature>
<comment type="caution">
    <text evidence="8">The sequence shown here is derived from an EMBL/GenBank/DDBJ whole genome shotgun (WGS) entry which is preliminary data.</text>
</comment>
<dbReference type="EMBL" id="CAKKNE010000001">
    <property type="protein sequence ID" value="CAH0365884.1"/>
    <property type="molecule type" value="Genomic_DNA"/>
</dbReference>
<dbReference type="PROSITE" id="PS50102">
    <property type="entry name" value="RRM"/>
    <property type="match status" value="2"/>
</dbReference>
<dbReference type="SUPFAM" id="SSF54928">
    <property type="entry name" value="RNA-binding domain, RBD"/>
    <property type="match status" value="2"/>
</dbReference>
<feature type="compositionally biased region" description="Low complexity" evidence="6">
    <location>
        <begin position="31"/>
        <end position="40"/>
    </location>
</feature>
<dbReference type="InterPro" id="IPR035979">
    <property type="entry name" value="RBD_domain_sf"/>
</dbReference>
<organism evidence="8 9">
    <name type="scientific">Pelagomonas calceolata</name>
    <dbReference type="NCBI Taxonomy" id="35677"/>
    <lineage>
        <taxon>Eukaryota</taxon>
        <taxon>Sar</taxon>
        <taxon>Stramenopiles</taxon>
        <taxon>Ochrophyta</taxon>
        <taxon>Pelagophyceae</taxon>
        <taxon>Pelagomonadales</taxon>
        <taxon>Pelagomonadaceae</taxon>
        <taxon>Pelagomonas</taxon>
    </lineage>
</organism>
<dbReference type="GO" id="GO:0005730">
    <property type="term" value="C:nucleolus"/>
    <property type="evidence" value="ECO:0007669"/>
    <property type="project" value="UniProtKB-SubCell"/>
</dbReference>
<dbReference type="InterPro" id="IPR012677">
    <property type="entry name" value="Nucleotide-bd_a/b_plait_sf"/>
</dbReference>
<name>A0A8J2SCC7_9STRA</name>
<dbReference type="InterPro" id="IPR000504">
    <property type="entry name" value="RRM_dom"/>
</dbReference>
<feature type="region of interest" description="Disordered" evidence="6">
    <location>
        <begin position="31"/>
        <end position="101"/>
    </location>
</feature>
<dbReference type="AlphaFoldDB" id="A0A8J2SCC7"/>
<dbReference type="OrthoDB" id="442677at2759"/>
<dbReference type="Proteomes" id="UP000789595">
    <property type="component" value="Unassembled WGS sequence"/>
</dbReference>
<dbReference type="Pfam" id="PF00076">
    <property type="entry name" value="RRM_1"/>
    <property type="match status" value="1"/>
</dbReference>
<dbReference type="GO" id="GO:0003723">
    <property type="term" value="F:RNA binding"/>
    <property type="evidence" value="ECO:0007669"/>
    <property type="project" value="UniProtKB-UniRule"/>
</dbReference>
<sequence length="401" mass="42843">MAKKKKTASGGGVLGALTTSAFSDEGAAASSLFSASEASLPPAPPAAPKAKERDDYDAALDRVLAKPAKKRSKAPPPPAPVAEKPAKKRRKEPVEAEPSVEDDAAARTIFVGNLPREATKKQLARFFRPYGAVQSSRKRSVAVAGCAVDTNGDDKLVQSVCARKGLLSDAKRTTNAYVVFEDVEGATNALKANGAVWKIPASIEDGVETPEETFHLRVDKASGDRGAQDHLRTAFVGNCPFDSSEEGLRELFAAHLQESGGHSAVENVRVVRDKEHRCVGVAYVLLRDREVLSTALDLDGASYGESMDPRPLRVQPCGKRTKSSVLPRGATKKVTKKAAFGARRRLEKKARRAEARAKGASPAQAAKPWQGKRAADASKGPAKKKKKSKEGKKTFVGKRKT</sequence>
<protein>
    <recommendedName>
        <fullName evidence="7">RRM domain-containing protein</fullName>
    </recommendedName>
</protein>
<dbReference type="PANTHER" id="PTHR23236:SF25">
    <property type="entry name" value="RNA-BINDING PROTEIN 34"/>
    <property type="match status" value="1"/>
</dbReference>
<comment type="similarity">
    <text evidence="2">Belongs to the RRM RBM34 family.</text>
</comment>
<feature type="domain" description="RRM" evidence="7">
    <location>
        <begin position="107"/>
        <end position="223"/>
    </location>
</feature>
<keyword evidence="9" id="KW-1185">Reference proteome</keyword>
<feature type="domain" description="RRM" evidence="7">
    <location>
        <begin position="232"/>
        <end position="319"/>
    </location>
</feature>
<evidence type="ECO:0000256" key="4">
    <source>
        <dbReference type="ARBA" id="ARBA00023242"/>
    </source>
</evidence>
<dbReference type="Gene3D" id="3.30.70.330">
    <property type="match status" value="2"/>
</dbReference>
<dbReference type="SMART" id="SM00360">
    <property type="entry name" value="RRM"/>
    <property type="match status" value="2"/>
</dbReference>
<evidence type="ECO:0000256" key="6">
    <source>
        <dbReference type="SAM" id="MobiDB-lite"/>
    </source>
</evidence>
<proteinExistence type="inferred from homology"/>
<evidence type="ECO:0000256" key="1">
    <source>
        <dbReference type="ARBA" id="ARBA00004604"/>
    </source>
</evidence>
<evidence type="ECO:0000313" key="9">
    <source>
        <dbReference type="Proteomes" id="UP000789595"/>
    </source>
</evidence>
<keyword evidence="4" id="KW-0539">Nucleus</keyword>
<evidence type="ECO:0000313" key="8">
    <source>
        <dbReference type="EMBL" id="CAH0365884.1"/>
    </source>
</evidence>
<evidence type="ECO:0000256" key="5">
    <source>
        <dbReference type="PROSITE-ProRule" id="PRU00176"/>
    </source>
</evidence>
<gene>
    <name evidence="8" type="ORF">PECAL_1P23460</name>
</gene>
<dbReference type="PANTHER" id="PTHR23236">
    <property type="entry name" value="EUKARYOTIC TRANSLATION INITIATION FACTOR 4B/4H"/>
    <property type="match status" value="1"/>
</dbReference>